<gene>
    <name evidence="1" type="ORF">SCLCIDRAFT_1211045</name>
</gene>
<evidence type="ECO:0000313" key="2">
    <source>
        <dbReference type="Proteomes" id="UP000053989"/>
    </source>
</evidence>
<name>A0A0C3EEA2_9AGAM</name>
<dbReference type="AlphaFoldDB" id="A0A0C3EEA2"/>
<evidence type="ECO:0000313" key="1">
    <source>
        <dbReference type="EMBL" id="KIM66609.1"/>
    </source>
</evidence>
<reference evidence="1 2" key="1">
    <citation type="submission" date="2014-04" db="EMBL/GenBank/DDBJ databases">
        <authorList>
            <consortium name="DOE Joint Genome Institute"/>
            <person name="Kuo A."/>
            <person name="Kohler A."/>
            <person name="Nagy L.G."/>
            <person name="Floudas D."/>
            <person name="Copeland A."/>
            <person name="Barry K.W."/>
            <person name="Cichocki N."/>
            <person name="Veneault-Fourrey C."/>
            <person name="LaButti K."/>
            <person name="Lindquist E.A."/>
            <person name="Lipzen A."/>
            <person name="Lundell T."/>
            <person name="Morin E."/>
            <person name="Murat C."/>
            <person name="Sun H."/>
            <person name="Tunlid A."/>
            <person name="Henrissat B."/>
            <person name="Grigoriev I.V."/>
            <person name="Hibbett D.S."/>
            <person name="Martin F."/>
            <person name="Nordberg H.P."/>
            <person name="Cantor M.N."/>
            <person name="Hua S.X."/>
        </authorList>
    </citation>
    <scope>NUCLEOTIDE SEQUENCE [LARGE SCALE GENOMIC DNA]</scope>
    <source>
        <strain evidence="1 2">Foug A</strain>
    </source>
</reference>
<protein>
    <submittedName>
        <fullName evidence="1">Uncharacterized protein</fullName>
    </submittedName>
</protein>
<dbReference type="HOGENOM" id="CLU_2470395_0_0_1"/>
<organism evidence="1 2">
    <name type="scientific">Scleroderma citrinum Foug A</name>
    <dbReference type="NCBI Taxonomy" id="1036808"/>
    <lineage>
        <taxon>Eukaryota</taxon>
        <taxon>Fungi</taxon>
        <taxon>Dikarya</taxon>
        <taxon>Basidiomycota</taxon>
        <taxon>Agaricomycotina</taxon>
        <taxon>Agaricomycetes</taxon>
        <taxon>Agaricomycetidae</taxon>
        <taxon>Boletales</taxon>
        <taxon>Sclerodermatineae</taxon>
        <taxon>Sclerodermataceae</taxon>
        <taxon>Scleroderma</taxon>
    </lineage>
</organism>
<accession>A0A0C3EEA2</accession>
<dbReference type="InParanoid" id="A0A0C3EEA2"/>
<sequence>MCVTPMWSLSVSFPVTPLHSFHGLITITARTTFEYSPATIPHLLLVVPRQYRTHECTELPRLHPRMLRRLPSLVPPPAHARGLHERVP</sequence>
<dbReference type="Proteomes" id="UP000053989">
    <property type="component" value="Unassembled WGS sequence"/>
</dbReference>
<reference evidence="2" key="2">
    <citation type="submission" date="2015-01" db="EMBL/GenBank/DDBJ databases">
        <title>Evolutionary Origins and Diversification of the Mycorrhizal Mutualists.</title>
        <authorList>
            <consortium name="DOE Joint Genome Institute"/>
            <consortium name="Mycorrhizal Genomics Consortium"/>
            <person name="Kohler A."/>
            <person name="Kuo A."/>
            <person name="Nagy L.G."/>
            <person name="Floudas D."/>
            <person name="Copeland A."/>
            <person name="Barry K.W."/>
            <person name="Cichocki N."/>
            <person name="Veneault-Fourrey C."/>
            <person name="LaButti K."/>
            <person name="Lindquist E.A."/>
            <person name="Lipzen A."/>
            <person name="Lundell T."/>
            <person name="Morin E."/>
            <person name="Murat C."/>
            <person name="Riley R."/>
            <person name="Ohm R."/>
            <person name="Sun H."/>
            <person name="Tunlid A."/>
            <person name="Henrissat B."/>
            <person name="Grigoriev I.V."/>
            <person name="Hibbett D.S."/>
            <person name="Martin F."/>
        </authorList>
    </citation>
    <scope>NUCLEOTIDE SEQUENCE [LARGE SCALE GENOMIC DNA]</scope>
    <source>
        <strain evidence="2">Foug A</strain>
    </source>
</reference>
<dbReference type="EMBL" id="KN822016">
    <property type="protein sequence ID" value="KIM66609.1"/>
    <property type="molecule type" value="Genomic_DNA"/>
</dbReference>
<proteinExistence type="predicted"/>
<keyword evidence="2" id="KW-1185">Reference proteome</keyword>